<comment type="caution">
    <text evidence="1">The sequence shown here is derived from an EMBL/GenBank/DDBJ whole genome shotgun (WGS) entry which is preliminary data.</text>
</comment>
<accession>A0AAD6LC96</accession>
<dbReference type="AlphaFoldDB" id="A0AAD6LC96"/>
<protein>
    <submittedName>
        <fullName evidence="1">Uncharacterized protein</fullName>
    </submittedName>
</protein>
<reference evidence="1 2" key="1">
    <citation type="journal article" date="2023" name="Mol. Ecol. Resour.">
        <title>Chromosome-level genome assembly of a triploid poplar Populus alba 'Berolinensis'.</title>
        <authorList>
            <person name="Chen S."/>
            <person name="Yu Y."/>
            <person name="Wang X."/>
            <person name="Wang S."/>
            <person name="Zhang T."/>
            <person name="Zhou Y."/>
            <person name="He R."/>
            <person name="Meng N."/>
            <person name="Wang Y."/>
            <person name="Liu W."/>
            <person name="Liu Z."/>
            <person name="Liu J."/>
            <person name="Guo Q."/>
            <person name="Huang H."/>
            <person name="Sederoff R.R."/>
            <person name="Wang G."/>
            <person name="Qu G."/>
            <person name="Chen S."/>
        </authorList>
    </citation>
    <scope>NUCLEOTIDE SEQUENCE [LARGE SCALE GENOMIC DNA]</scope>
    <source>
        <strain evidence="1">SC-2020</strain>
    </source>
</reference>
<dbReference type="EMBL" id="JAQIZT010000018">
    <property type="protein sequence ID" value="KAJ6958021.1"/>
    <property type="molecule type" value="Genomic_DNA"/>
</dbReference>
<sequence length="71" mass="7961">MGIDQTEPQAMDIGRLLELISMLQAPIELLEARRPWSSIEGKLQAVTKPIGLCMNIEQAILMEHQNGQMMV</sequence>
<evidence type="ECO:0000313" key="2">
    <source>
        <dbReference type="Proteomes" id="UP001164929"/>
    </source>
</evidence>
<keyword evidence="2" id="KW-1185">Reference proteome</keyword>
<proteinExistence type="predicted"/>
<gene>
    <name evidence="1" type="ORF">NC653_039862</name>
</gene>
<evidence type="ECO:0000313" key="1">
    <source>
        <dbReference type="EMBL" id="KAJ6958021.1"/>
    </source>
</evidence>
<organism evidence="1 2">
    <name type="scientific">Populus alba x Populus x berolinensis</name>
    <dbReference type="NCBI Taxonomy" id="444605"/>
    <lineage>
        <taxon>Eukaryota</taxon>
        <taxon>Viridiplantae</taxon>
        <taxon>Streptophyta</taxon>
        <taxon>Embryophyta</taxon>
        <taxon>Tracheophyta</taxon>
        <taxon>Spermatophyta</taxon>
        <taxon>Magnoliopsida</taxon>
        <taxon>eudicotyledons</taxon>
        <taxon>Gunneridae</taxon>
        <taxon>Pentapetalae</taxon>
        <taxon>rosids</taxon>
        <taxon>fabids</taxon>
        <taxon>Malpighiales</taxon>
        <taxon>Salicaceae</taxon>
        <taxon>Saliceae</taxon>
        <taxon>Populus</taxon>
    </lineage>
</organism>
<name>A0AAD6LC96_9ROSI</name>
<dbReference type="Proteomes" id="UP001164929">
    <property type="component" value="Chromosome 18"/>
</dbReference>